<evidence type="ECO:0000313" key="2">
    <source>
        <dbReference type="EMBL" id="GGJ91855.1"/>
    </source>
</evidence>
<proteinExistence type="predicted"/>
<dbReference type="SUPFAM" id="SSF81606">
    <property type="entry name" value="PP2C-like"/>
    <property type="match status" value="1"/>
</dbReference>
<evidence type="ECO:0000259" key="1">
    <source>
        <dbReference type="PROSITE" id="PS51746"/>
    </source>
</evidence>
<dbReference type="SMART" id="SM00331">
    <property type="entry name" value="PP2C_SIG"/>
    <property type="match status" value="1"/>
</dbReference>
<dbReference type="InterPro" id="IPR036457">
    <property type="entry name" value="PPM-type-like_dom_sf"/>
</dbReference>
<protein>
    <submittedName>
        <fullName evidence="2">Protein phosphatase PrpC</fullName>
    </submittedName>
</protein>
<sequence length="251" mass="26297">MIDAAWKSDIGQVRRVNEDRAALVVDEGGTVLAVVADGMGGHQAGEVASQIAVETVVHEMRALLSASLDELGEALREAVLRANDAVFAHARAHPACAGMGTTVVAAIARVEGGVVAHVGDSRAYQLTGGRVVCLTEDHSLVNELVKHGHLSPEEAEHHPQRHVLTQALGTDSGVRVDVTRFTWQGGDALILCSDGLSSLVTEDDLSAILASSPTATEAVDRLVSRANEAGGDDNITVVVLRNQGENRGEAR</sequence>
<dbReference type="EMBL" id="BMOF01000002">
    <property type="protein sequence ID" value="GGJ91855.1"/>
    <property type="molecule type" value="Genomic_DNA"/>
</dbReference>
<feature type="domain" description="PPM-type phosphatase" evidence="1">
    <location>
        <begin position="3"/>
        <end position="242"/>
    </location>
</feature>
<reference evidence="2" key="1">
    <citation type="journal article" date="2014" name="Int. J. Syst. Evol. Microbiol.">
        <title>Complete genome sequence of Corynebacterium casei LMG S-19264T (=DSM 44701T), isolated from a smear-ripened cheese.</title>
        <authorList>
            <consortium name="US DOE Joint Genome Institute (JGI-PGF)"/>
            <person name="Walter F."/>
            <person name="Albersmeier A."/>
            <person name="Kalinowski J."/>
            <person name="Ruckert C."/>
        </authorList>
    </citation>
    <scope>NUCLEOTIDE SEQUENCE</scope>
    <source>
        <strain evidence="2">JCM 14719</strain>
    </source>
</reference>
<dbReference type="Pfam" id="PF13672">
    <property type="entry name" value="PP2C_2"/>
    <property type="match status" value="1"/>
</dbReference>
<dbReference type="Gene3D" id="3.60.40.10">
    <property type="entry name" value="PPM-type phosphatase domain"/>
    <property type="match status" value="1"/>
</dbReference>
<dbReference type="NCBIfam" id="NF033484">
    <property type="entry name" value="Stp1_PP2C_phos"/>
    <property type="match status" value="1"/>
</dbReference>
<comment type="caution">
    <text evidence="2">The sequence shown here is derived from an EMBL/GenBank/DDBJ whole genome shotgun (WGS) entry which is preliminary data.</text>
</comment>
<dbReference type="CDD" id="cd00143">
    <property type="entry name" value="PP2Cc"/>
    <property type="match status" value="1"/>
</dbReference>
<dbReference type="PROSITE" id="PS51746">
    <property type="entry name" value="PPM_2"/>
    <property type="match status" value="1"/>
</dbReference>
<keyword evidence="3" id="KW-1185">Reference proteome</keyword>
<dbReference type="GO" id="GO:0004722">
    <property type="term" value="F:protein serine/threonine phosphatase activity"/>
    <property type="evidence" value="ECO:0007669"/>
    <property type="project" value="InterPro"/>
</dbReference>
<dbReference type="SMART" id="SM00332">
    <property type="entry name" value="PP2Cc"/>
    <property type="match status" value="1"/>
</dbReference>
<organism evidence="2 3">
    <name type="scientific">Calditerricola satsumensis</name>
    <dbReference type="NCBI Taxonomy" id="373054"/>
    <lineage>
        <taxon>Bacteria</taxon>
        <taxon>Bacillati</taxon>
        <taxon>Bacillota</taxon>
        <taxon>Bacilli</taxon>
        <taxon>Bacillales</taxon>
        <taxon>Bacillaceae</taxon>
        <taxon>Calditerricola</taxon>
    </lineage>
</organism>
<gene>
    <name evidence="2" type="primary">prpC</name>
    <name evidence="2" type="ORF">GCM10007043_01990</name>
</gene>
<accession>A0A8J3FAD3</accession>
<dbReference type="AlphaFoldDB" id="A0A8J3FAD3"/>
<reference evidence="2" key="2">
    <citation type="submission" date="2020-09" db="EMBL/GenBank/DDBJ databases">
        <authorList>
            <person name="Sun Q."/>
            <person name="Ohkuma M."/>
        </authorList>
    </citation>
    <scope>NUCLEOTIDE SEQUENCE</scope>
    <source>
        <strain evidence="2">JCM 14719</strain>
    </source>
</reference>
<dbReference type="PANTHER" id="PTHR47992">
    <property type="entry name" value="PROTEIN PHOSPHATASE"/>
    <property type="match status" value="1"/>
</dbReference>
<name>A0A8J3FAD3_9BACI</name>
<dbReference type="InterPro" id="IPR015655">
    <property type="entry name" value="PP2C"/>
</dbReference>
<dbReference type="InterPro" id="IPR001932">
    <property type="entry name" value="PPM-type_phosphatase-like_dom"/>
</dbReference>
<dbReference type="Proteomes" id="UP000637720">
    <property type="component" value="Unassembled WGS sequence"/>
</dbReference>
<dbReference type="RefSeq" id="WP_054672608.1">
    <property type="nucleotide sequence ID" value="NZ_BMOF01000002.1"/>
</dbReference>
<evidence type="ECO:0000313" key="3">
    <source>
        <dbReference type="Proteomes" id="UP000637720"/>
    </source>
</evidence>